<evidence type="ECO:0000313" key="3">
    <source>
        <dbReference type="Proteomes" id="UP000053558"/>
    </source>
</evidence>
<gene>
    <name evidence="2" type="ORF">CONPUDRAFT_53455</name>
</gene>
<feature type="transmembrane region" description="Helical" evidence="1">
    <location>
        <begin position="61"/>
        <end position="80"/>
    </location>
</feature>
<keyword evidence="1" id="KW-0472">Membrane</keyword>
<evidence type="ECO:0000256" key="1">
    <source>
        <dbReference type="SAM" id="Phobius"/>
    </source>
</evidence>
<keyword evidence="1" id="KW-1133">Transmembrane helix</keyword>
<dbReference type="AlphaFoldDB" id="A0A5M3MRA9"/>
<reference evidence="3" key="1">
    <citation type="journal article" date="2012" name="Science">
        <title>The Paleozoic origin of enzymatic lignin decomposition reconstructed from 31 fungal genomes.</title>
        <authorList>
            <person name="Floudas D."/>
            <person name="Binder M."/>
            <person name="Riley R."/>
            <person name="Barry K."/>
            <person name="Blanchette R.A."/>
            <person name="Henrissat B."/>
            <person name="Martinez A.T."/>
            <person name="Otillar R."/>
            <person name="Spatafora J.W."/>
            <person name="Yadav J.S."/>
            <person name="Aerts A."/>
            <person name="Benoit I."/>
            <person name="Boyd A."/>
            <person name="Carlson A."/>
            <person name="Copeland A."/>
            <person name="Coutinho P.M."/>
            <person name="de Vries R.P."/>
            <person name="Ferreira P."/>
            <person name="Findley K."/>
            <person name="Foster B."/>
            <person name="Gaskell J."/>
            <person name="Glotzer D."/>
            <person name="Gorecki P."/>
            <person name="Heitman J."/>
            <person name="Hesse C."/>
            <person name="Hori C."/>
            <person name="Igarashi K."/>
            <person name="Jurgens J.A."/>
            <person name="Kallen N."/>
            <person name="Kersten P."/>
            <person name="Kohler A."/>
            <person name="Kuees U."/>
            <person name="Kumar T.K.A."/>
            <person name="Kuo A."/>
            <person name="LaButti K."/>
            <person name="Larrondo L.F."/>
            <person name="Lindquist E."/>
            <person name="Ling A."/>
            <person name="Lombard V."/>
            <person name="Lucas S."/>
            <person name="Lundell T."/>
            <person name="Martin R."/>
            <person name="McLaughlin D.J."/>
            <person name="Morgenstern I."/>
            <person name="Morin E."/>
            <person name="Murat C."/>
            <person name="Nagy L.G."/>
            <person name="Nolan M."/>
            <person name="Ohm R.A."/>
            <person name="Patyshakuliyeva A."/>
            <person name="Rokas A."/>
            <person name="Ruiz-Duenas F.J."/>
            <person name="Sabat G."/>
            <person name="Salamov A."/>
            <person name="Samejima M."/>
            <person name="Schmutz J."/>
            <person name="Slot J.C."/>
            <person name="St John F."/>
            <person name="Stenlid J."/>
            <person name="Sun H."/>
            <person name="Sun S."/>
            <person name="Syed K."/>
            <person name="Tsang A."/>
            <person name="Wiebenga A."/>
            <person name="Young D."/>
            <person name="Pisabarro A."/>
            <person name="Eastwood D.C."/>
            <person name="Martin F."/>
            <person name="Cullen D."/>
            <person name="Grigoriev I.V."/>
            <person name="Hibbett D.S."/>
        </authorList>
    </citation>
    <scope>NUCLEOTIDE SEQUENCE [LARGE SCALE GENOMIC DNA]</scope>
    <source>
        <strain evidence="3">RWD-64-598 SS2</strain>
    </source>
</reference>
<organism evidence="2 3">
    <name type="scientific">Coniophora puteana (strain RWD-64-598)</name>
    <name type="common">Brown rot fungus</name>
    <dbReference type="NCBI Taxonomy" id="741705"/>
    <lineage>
        <taxon>Eukaryota</taxon>
        <taxon>Fungi</taxon>
        <taxon>Dikarya</taxon>
        <taxon>Basidiomycota</taxon>
        <taxon>Agaricomycotina</taxon>
        <taxon>Agaricomycetes</taxon>
        <taxon>Agaricomycetidae</taxon>
        <taxon>Boletales</taxon>
        <taxon>Coniophorineae</taxon>
        <taxon>Coniophoraceae</taxon>
        <taxon>Coniophora</taxon>
    </lineage>
</organism>
<dbReference type="EMBL" id="JH711577">
    <property type="protein sequence ID" value="EIW81712.1"/>
    <property type="molecule type" value="Genomic_DNA"/>
</dbReference>
<dbReference type="GeneID" id="19207587"/>
<dbReference type="RefSeq" id="XP_007767312.1">
    <property type="nucleotide sequence ID" value="XM_007769122.1"/>
</dbReference>
<sequence length="144" mass="16051">MSLDPAWAPANQTSFDLWVERSSLDGVMLGGVAYGVHLTLFSLCFNMILSIKNKAMVDWLNLGYICLVFALGTLGNALTLKWCEMAFVDNINFPGRPVAFSLLENTDWVYVVFNAVYIVNLWLSDGLLVRICSFAHSIPRAVHC</sequence>
<dbReference type="OMA" id="WAPANQT"/>
<name>A0A5M3MRA9_CONPW</name>
<dbReference type="Proteomes" id="UP000053558">
    <property type="component" value="Unassembled WGS sequence"/>
</dbReference>
<dbReference type="KEGG" id="cput:CONPUDRAFT_53455"/>
<comment type="caution">
    <text evidence="2">The sequence shown here is derived from an EMBL/GenBank/DDBJ whole genome shotgun (WGS) entry which is preliminary data.</text>
</comment>
<evidence type="ECO:0000313" key="2">
    <source>
        <dbReference type="EMBL" id="EIW81712.1"/>
    </source>
</evidence>
<accession>A0A5M3MRA9</accession>
<keyword evidence="1" id="KW-0812">Transmembrane</keyword>
<feature type="transmembrane region" description="Helical" evidence="1">
    <location>
        <begin position="108"/>
        <end position="129"/>
    </location>
</feature>
<protein>
    <submittedName>
        <fullName evidence="2">Uncharacterized protein</fullName>
    </submittedName>
</protein>
<dbReference type="OrthoDB" id="2641762at2759"/>
<proteinExistence type="predicted"/>
<keyword evidence="3" id="KW-1185">Reference proteome</keyword>
<feature type="transmembrane region" description="Helical" evidence="1">
    <location>
        <begin position="27"/>
        <end position="49"/>
    </location>
</feature>